<keyword evidence="7" id="KW-1185">Reference proteome</keyword>
<comment type="caution">
    <text evidence="6">The sequence shown here is derived from an EMBL/GenBank/DDBJ whole genome shotgun (WGS) entry which is preliminary data.</text>
</comment>
<dbReference type="Pfam" id="PF00650">
    <property type="entry name" value="CRAL_TRIO"/>
    <property type="match status" value="1"/>
</dbReference>
<dbReference type="InterPro" id="IPR001251">
    <property type="entry name" value="CRAL-TRIO_dom"/>
</dbReference>
<comment type="subcellular location">
    <subcellularLocation>
        <location evidence="1">Membrane</location>
    </subcellularLocation>
</comment>
<sequence>MATPDDKANASTLEQFLRASKPGWFGYLNAEQQAKLQTLTHEFAATAAAFGLEDEQLSIWGVSLVELKSLKDGAAAQRCVQVVLLKFLRARQWDVVAALDMLIKCLKWRKEFDIANLPREVLPPQLDAAGRKTGRDRVGNPVTYNMYGAGVDMDSVLSGPAGVATFVRWRVGLMEGAVRELEFDRGVECVTQVHDYSGASMFAANAAKGASKEIIRLFQDNYPEMLSAKLFLNVPRVMEFLFGIFAAFCDAATRAKFVVASPARSRLMLFQYVDPGQVPARLGGFNDASSSFLAGHTTQQATLQPGETAAFRLPMGSPGEAVWGFTSTGAALRASVVFTPSPGASAGGPAAAAAAPGSTPLTGPSREDLSRDLAYGRLALGVPGEVTLTLENPRGWAWNWAVTVYFILAPASAAAPPAAEEPGKVAAAVAKAAEAVGTAAEAAGKAAGSAAVAAGAATGAAAEAAGKAAGAAAEAAGKFAGAAAEAAAAGVAKAMGAVKLGVEGGSK</sequence>
<gene>
    <name evidence="6" type="ORF">HYH03_017482</name>
</gene>
<evidence type="ECO:0000256" key="3">
    <source>
        <dbReference type="ARBA" id="ARBA00023136"/>
    </source>
</evidence>
<feature type="domain" description="CRAL-TRIO" evidence="5">
    <location>
        <begin position="134"/>
        <end position="290"/>
    </location>
</feature>
<dbReference type="PANTHER" id="PTHR45932">
    <property type="entry name" value="PATELLIN-1"/>
    <property type="match status" value="1"/>
</dbReference>
<dbReference type="GO" id="GO:0016020">
    <property type="term" value="C:membrane"/>
    <property type="evidence" value="ECO:0007669"/>
    <property type="project" value="UniProtKB-SubCell"/>
</dbReference>
<dbReference type="SUPFAM" id="SSF46938">
    <property type="entry name" value="CRAL/TRIO N-terminal domain"/>
    <property type="match status" value="1"/>
</dbReference>
<keyword evidence="3" id="KW-0472">Membrane</keyword>
<dbReference type="OrthoDB" id="75724at2759"/>
<evidence type="ECO:0000256" key="1">
    <source>
        <dbReference type="ARBA" id="ARBA00004370"/>
    </source>
</evidence>
<dbReference type="AlphaFoldDB" id="A0A835XP85"/>
<dbReference type="EMBL" id="JAEHOE010000169">
    <property type="protein sequence ID" value="KAG2483679.1"/>
    <property type="molecule type" value="Genomic_DNA"/>
</dbReference>
<dbReference type="InterPro" id="IPR036273">
    <property type="entry name" value="CRAL/TRIO_N_dom_sf"/>
</dbReference>
<dbReference type="SMART" id="SM01100">
    <property type="entry name" value="CRAL_TRIO_N"/>
    <property type="match status" value="1"/>
</dbReference>
<evidence type="ECO:0000256" key="2">
    <source>
        <dbReference type="ARBA" id="ARBA00022448"/>
    </source>
</evidence>
<dbReference type="PROSITE" id="PS50191">
    <property type="entry name" value="CRAL_TRIO"/>
    <property type="match status" value="1"/>
</dbReference>
<dbReference type="InterPro" id="IPR044834">
    <property type="entry name" value="PATL"/>
</dbReference>
<proteinExistence type="predicted"/>
<evidence type="ECO:0000313" key="6">
    <source>
        <dbReference type="EMBL" id="KAG2483679.1"/>
    </source>
</evidence>
<dbReference type="PANTHER" id="PTHR45932:SF17">
    <property type="entry name" value="CELLULAR RETINALDEHYDE-BINDING_TRIPLE FUNCTION DOMAIN-CONTAINING PROTEIN"/>
    <property type="match status" value="1"/>
</dbReference>
<dbReference type="Gene3D" id="3.40.525.10">
    <property type="entry name" value="CRAL-TRIO lipid binding domain"/>
    <property type="match status" value="1"/>
</dbReference>
<dbReference type="CDD" id="cd00170">
    <property type="entry name" value="SEC14"/>
    <property type="match status" value="1"/>
</dbReference>
<name>A0A835XP85_9CHLO</name>
<dbReference type="InterPro" id="IPR036865">
    <property type="entry name" value="CRAL-TRIO_dom_sf"/>
</dbReference>
<feature type="compositionally biased region" description="Low complexity" evidence="4">
    <location>
        <begin position="347"/>
        <end position="364"/>
    </location>
</feature>
<accession>A0A835XP85</accession>
<dbReference type="SMART" id="SM00516">
    <property type="entry name" value="SEC14"/>
    <property type="match status" value="1"/>
</dbReference>
<organism evidence="6 7">
    <name type="scientific">Edaphochlamys debaryana</name>
    <dbReference type="NCBI Taxonomy" id="47281"/>
    <lineage>
        <taxon>Eukaryota</taxon>
        <taxon>Viridiplantae</taxon>
        <taxon>Chlorophyta</taxon>
        <taxon>core chlorophytes</taxon>
        <taxon>Chlorophyceae</taxon>
        <taxon>CS clade</taxon>
        <taxon>Chlamydomonadales</taxon>
        <taxon>Chlamydomonadales incertae sedis</taxon>
        <taxon>Edaphochlamys</taxon>
    </lineage>
</organism>
<evidence type="ECO:0000259" key="5">
    <source>
        <dbReference type="PROSITE" id="PS50191"/>
    </source>
</evidence>
<dbReference type="SUPFAM" id="SSF52087">
    <property type="entry name" value="CRAL/TRIO domain"/>
    <property type="match status" value="1"/>
</dbReference>
<keyword evidence="2" id="KW-0813">Transport</keyword>
<dbReference type="Pfam" id="PF03765">
    <property type="entry name" value="CRAL_TRIO_N"/>
    <property type="match status" value="1"/>
</dbReference>
<feature type="region of interest" description="Disordered" evidence="4">
    <location>
        <begin position="347"/>
        <end position="367"/>
    </location>
</feature>
<reference evidence="6" key="1">
    <citation type="journal article" date="2020" name="bioRxiv">
        <title>Comparative genomics of Chlamydomonas.</title>
        <authorList>
            <person name="Craig R.J."/>
            <person name="Hasan A.R."/>
            <person name="Ness R.W."/>
            <person name="Keightley P.D."/>
        </authorList>
    </citation>
    <scope>NUCLEOTIDE SEQUENCE</scope>
    <source>
        <strain evidence="6">CCAP 11/70</strain>
    </source>
</reference>
<evidence type="ECO:0000313" key="7">
    <source>
        <dbReference type="Proteomes" id="UP000612055"/>
    </source>
</evidence>
<dbReference type="GO" id="GO:0008289">
    <property type="term" value="F:lipid binding"/>
    <property type="evidence" value="ECO:0007669"/>
    <property type="project" value="InterPro"/>
</dbReference>
<protein>
    <recommendedName>
        <fullName evidence="5">CRAL-TRIO domain-containing protein</fullName>
    </recommendedName>
</protein>
<dbReference type="Proteomes" id="UP000612055">
    <property type="component" value="Unassembled WGS sequence"/>
</dbReference>
<dbReference type="InterPro" id="IPR011074">
    <property type="entry name" value="CRAL/TRIO_N_dom"/>
</dbReference>
<evidence type="ECO:0000256" key="4">
    <source>
        <dbReference type="SAM" id="MobiDB-lite"/>
    </source>
</evidence>